<reference evidence="2 3" key="1">
    <citation type="submission" date="2021-12" db="EMBL/GenBank/DDBJ databases">
        <title>Discovery of the Pendulisporaceae a myxobacterial family with distinct sporulation behavior and unique specialized metabolism.</title>
        <authorList>
            <person name="Garcia R."/>
            <person name="Popoff A."/>
            <person name="Bader C.D."/>
            <person name="Loehr J."/>
            <person name="Walesch S."/>
            <person name="Walt C."/>
            <person name="Boldt J."/>
            <person name="Bunk B."/>
            <person name="Haeckl F.J.F.P.J."/>
            <person name="Gunesch A.P."/>
            <person name="Birkelbach J."/>
            <person name="Nuebel U."/>
            <person name="Pietschmann T."/>
            <person name="Bach T."/>
            <person name="Mueller R."/>
        </authorList>
    </citation>
    <scope>NUCLEOTIDE SEQUENCE [LARGE SCALE GENOMIC DNA]</scope>
    <source>
        <strain evidence="2 3">MSr12523</strain>
    </source>
</reference>
<dbReference type="Gene3D" id="3.90.25.10">
    <property type="entry name" value="UDP-galactose 4-epimerase, domain 1"/>
    <property type="match status" value="1"/>
</dbReference>
<accession>A0ABZ2JUJ4</accession>
<dbReference type="RefSeq" id="WP_394840610.1">
    <property type="nucleotide sequence ID" value="NZ_CP089982.1"/>
</dbReference>
<dbReference type="CDD" id="cd05269">
    <property type="entry name" value="TMR_SDR_a"/>
    <property type="match status" value="1"/>
</dbReference>
<protein>
    <submittedName>
        <fullName evidence="2">SDR family oxidoreductase</fullName>
    </submittedName>
</protein>
<feature type="domain" description="NmrA-like" evidence="1">
    <location>
        <begin position="2"/>
        <end position="273"/>
    </location>
</feature>
<dbReference type="InterPro" id="IPR008030">
    <property type="entry name" value="NmrA-like"/>
</dbReference>
<dbReference type="InterPro" id="IPR051604">
    <property type="entry name" value="Ergot_Alk_Oxidoreductase"/>
</dbReference>
<gene>
    <name evidence="2" type="ORF">LZC95_26280</name>
</gene>
<evidence type="ECO:0000259" key="1">
    <source>
        <dbReference type="Pfam" id="PF05368"/>
    </source>
</evidence>
<dbReference type="PANTHER" id="PTHR43162">
    <property type="match status" value="1"/>
</dbReference>
<evidence type="ECO:0000313" key="3">
    <source>
        <dbReference type="Proteomes" id="UP001379533"/>
    </source>
</evidence>
<keyword evidence="3" id="KW-1185">Reference proteome</keyword>
<dbReference type="EMBL" id="CP089982">
    <property type="protein sequence ID" value="WXA89997.1"/>
    <property type="molecule type" value="Genomic_DNA"/>
</dbReference>
<dbReference type="SUPFAM" id="SSF51735">
    <property type="entry name" value="NAD(P)-binding Rossmann-fold domains"/>
    <property type="match status" value="1"/>
</dbReference>
<dbReference type="Pfam" id="PF05368">
    <property type="entry name" value="NmrA"/>
    <property type="match status" value="1"/>
</dbReference>
<dbReference type="Proteomes" id="UP001379533">
    <property type="component" value="Chromosome"/>
</dbReference>
<dbReference type="PANTHER" id="PTHR43162:SF1">
    <property type="entry name" value="PRESTALK A DIFFERENTIATION PROTEIN A"/>
    <property type="match status" value="1"/>
</dbReference>
<proteinExistence type="predicted"/>
<evidence type="ECO:0000313" key="2">
    <source>
        <dbReference type="EMBL" id="WXA89997.1"/>
    </source>
</evidence>
<organism evidence="2 3">
    <name type="scientific">Pendulispora brunnea</name>
    <dbReference type="NCBI Taxonomy" id="2905690"/>
    <lineage>
        <taxon>Bacteria</taxon>
        <taxon>Pseudomonadati</taxon>
        <taxon>Myxococcota</taxon>
        <taxon>Myxococcia</taxon>
        <taxon>Myxococcales</taxon>
        <taxon>Sorangiineae</taxon>
        <taxon>Pendulisporaceae</taxon>
        <taxon>Pendulispora</taxon>
    </lineage>
</organism>
<dbReference type="Gene3D" id="3.40.50.720">
    <property type="entry name" value="NAD(P)-binding Rossmann-like Domain"/>
    <property type="match status" value="1"/>
</dbReference>
<sequence>MILVSGASGTIGRYVVKHLKARGEKFKALVRDEAKGRALECDFVVGDFDQPETIARAMQGVTRFFLNTNVSERVVRQQNTAIDLATRAGVELVVKLSSPGASPDAQMPQTRSHGEIEAHLRAAGIAWVILQPTVFMQNLLRNADTLHAQRKIFGSYRDGKIGFIDADDIGACAAAALTGEGHAGKSFVLTGGESLRFDEIAQKISTKLGETVTYVDMPVEQFVAAAVARGVPSNMAEFYGKMMTILASGGSARTTGAVRELTGREPRTFEAFLDDNIARLVGSTNTYSSPK</sequence>
<name>A0ABZ2JUJ4_9BACT</name>
<dbReference type="InterPro" id="IPR036291">
    <property type="entry name" value="NAD(P)-bd_dom_sf"/>
</dbReference>